<comment type="cofactor">
    <cofactor evidence="1">
        <name>L-ascorbate</name>
        <dbReference type="ChEBI" id="CHEBI:38290"/>
    </cofactor>
</comment>
<dbReference type="AlphaFoldDB" id="A0A0D3JIB1"/>
<protein>
    <recommendedName>
        <fullName evidence="6">Prolyl 4-hydroxylase alpha subunit domain-containing protein</fullName>
    </recommendedName>
</protein>
<dbReference type="HOGENOM" id="CLU_832695_0_0_1"/>
<dbReference type="PANTHER" id="PTHR10869:SF246">
    <property type="entry name" value="TRANSMEMBRANE PROLYL 4-HYDROXYLASE"/>
    <property type="match status" value="1"/>
</dbReference>
<keyword evidence="8" id="KW-1185">Reference proteome</keyword>
<organism evidence="7 8">
    <name type="scientific">Emiliania huxleyi (strain CCMP1516)</name>
    <dbReference type="NCBI Taxonomy" id="280463"/>
    <lineage>
        <taxon>Eukaryota</taxon>
        <taxon>Haptista</taxon>
        <taxon>Haptophyta</taxon>
        <taxon>Prymnesiophyceae</taxon>
        <taxon>Isochrysidales</taxon>
        <taxon>Noelaerhabdaceae</taxon>
        <taxon>Emiliania</taxon>
    </lineage>
</organism>
<name>A0A0D3JIB1_EMIH1</name>
<keyword evidence="5" id="KW-0408">Iron</keyword>
<keyword evidence="4" id="KW-0560">Oxidoreductase</keyword>
<evidence type="ECO:0000256" key="4">
    <source>
        <dbReference type="ARBA" id="ARBA00023002"/>
    </source>
</evidence>
<reference evidence="7" key="2">
    <citation type="submission" date="2024-10" db="UniProtKB">
        <authorList>
            <consortium name="EnsemblProtists"/>
        </authorList>
    </citation>
    <scope>IDENTIFICATION</scope>
</reference>
<dbReference type="GO" id="GO:0031418">
    <property type="term" value="F:L-ascorbic acid binding"/>
    <property type="evidence" value="ECO:0007669"/>
    <property type="project" value="InterPro"/>
</dbReference>
<dbReference type="InterPro" id="IPR006620">
    <property type="entry name" value="Pro_4_hyd_alph"/>
</dbReference>
<dbReference type="eggNOG" id="ENOG502T2DR">
    <property type="taxonomic scope" value="Eukaryota"/>
</dbReference>
<evidence type="ECO:0000256" key="5">
    <source>
        <dbReference type="ARBA" id="ARBA00023004"/>
    </source>
</evidence>
<evidence type="ECO:0000256" key="1">
    <source>
        <dbReference type="ARBA" id="ARBA00001961"/>
    </source>
</evidence>
<evidence type="ECO:0000256" key="3">
    <source>
        <dbReference type="ARBA" id="ARBA00022964"/>
    </source>
</evidence>
<feature type="domain" description="Prolyl 4-hydroxylase alpha subunit" evidence="6">
    <location>
        <begin position="100"/>
        <end position="301"/>
    </location>
</feature>
<dbReference type="SMART" id="SM00702">
    <property type="entry name" value="P4Hc"/>
    <property type="match status" value="1"/>
</dbReference>
<dbReference type="RefSeq" id="XP_005775675.1">
    <property type="nucleotide sequence ID" value="XM_005775618.1"/>
</dbReference>
<evidence type="ECO:0000313" key="8">
    <source>
        <dbReference type="Proteomes" id="UP000013827"/>
    </source>
</evidence>
<dbReference type="KEGG" id="ehx:EMIHUDRAFT_239956"/>
<dbReference type="STRING" id="2903.R1EJU3"/>
<dbReference type="GO" id="GO:0005506">
    <property type="term" value="F:iron ion binding"/>
    <property type="evidence" value="ECO:0007669"/>
    <property type="project" value="InterPro"/>
</dbReference>
<dbReference type="GO" id="GO:0005783">
    <property type="term" value="C:endoplasmic reticulum"/>
    <property type="evidence" value="ECO:0007669"/>
    <property type="project" value="TreeGrafter"/>
</dbReference>
<dbReference type="Proteomes" id="UP000013827">
    <property type="component" value="Unassembled WGS sequence"/>
</dbReference>
<dbReference type="EnsemblProtists" id="EOD23246">
    <property type="protein sequence ID" value="EOD23246"/>
    <property type="gene ID" value="EMIHUDRAFT_239956"/>
</dbReference>
<evidence type="ECO:0000256" key="2">
    <source>
        <dbReference type="ARBA" id="ARBA00022723"/>
    </source>
</evidence>
<accession>A0A0D3JIB1</accession>
<dbReference type="Gene3D" id="2.60.120.620">
    <property type="entry name" value="q2cbj1_9rhob like domain"/>
    <property type="match status" value="1"/>
</dbReference>
<dbReference type="PANTHER" id="PTHR10869">
    <property type="entry name" value="PROLYL 4-HYDROXYLASE ALPHA SUBUNIT"/>
    <property type="match status" value="1"/>
</dbReference>
<sequence length="334" mass="37794">MALRRTSIAVAALAAMLAPLLLRFHLAWLMANMCIYGWRLDTAHYSGRELQQQTRLGRQFSAFCRKTVFLPGAISLCKRPFEPHVQSRLHLNVTSLSTDPPVYLLDGLISRAECERLLELTEDDLEPGLVGGRLQASRRTNSRVYIVKHGADQYAVGSAQPNSSVGRLSSGVDAYSHQLIKRIQSRLAVLFDVPSEYIDLQRHRTLTGQFFRPHLDFISHRLFVPSGPYVWQVLMYCNDVADDAGGQTRFPLLDLQMRPQMGRALAWPSAFDATLVADTRLVHESVRLKRGAKHALFATISTGPRRLWGGWLEHWEDWTDDRVLAAVRWVSAHI</sequence>
<dbReference type="InterPro" id="IPR045054">
    <property type="entry name" value="P4HA-like"/>
</dbReference>
<dbReference type="GO" id="GO:0004656">
    <property type="term" value="F:procollagen-proline 4-dioxygenase activity"/>
    <property type="evidence" value="ECO:0007669"/>
    <property type="project" value="TreeGrafter"/>
</dbReference>
<keyword evidence="3" id="KW-0223">Dioxygenase</keyword>
<dbReference type="GeneID" id="17268792"/>
<evidence type="ECO:0000259" key="6">
    <source>
        <dbReference type="SMART" id="SM00702"/>
    </source>
</evidence>
<evidence type="ECO:0000313" key="7">
    <source>
        <dbReference type="EnsemblProtists" id="EOD23246"/>
    </source>
</evidence>
<keyword evidence="2" id="KW-0479">Metal-binding</keyword>
<reference evidence="8" key="1">
    <citation type="journal article" date="2013" name="Nature">
        <title>Pan genome of the phytoplankton Emiliania underpins its global distribution.</title>
        <authorList>
            <person name="Read B.A."/>
            <person name="Kegel J."/>
            <person name="Klute M.J."/>
            <person name="Kuo A."/>
            <person name="Lefebvre S.C."/>
            <person name="Maumus F."/>
            <person name="Mayer C."/>
            <person name="Miller J."/>
            <person name="Monier A."/>
            <person name="Salamov A."/>
            <person name="Young J."/>
            <person name="Aguilar M."/>
            <person name="Claverie J.M."/>
            <person name="Frickenhaus S."/>
            <person name="Gonzalez K."/>
            <person name="Herman E.K."/>
            <person name="Lin Y.C."/>
            <person name="Napier J."/>
            <person name="Ogata H."/>
            <person name="Sarno A.F."/>
            <person name="Shmutz J."/>
            <person name="Schroeder D."/>
            <person name="de Vargas C."/>
            <person name="Verret F."/>
            <person name="von Dassow P."/>
            <person name="Valentin K."/>
            <person name="Van de Peer Y."/>
            <person name="Wheeler G."/>
            <person name="Dacks J.B."/>
            <person name="Delwiche C.F."/>
            <person name="Dyhrman S.T."/>
            <person name="Glockner G."/>
            <person name="John U."/>
            <person name="Richards T."/>
            <person name="Worden A.Z."/>
            <person name="Zhang X."/>
            <person name="Grigoriev I.V."/>
            <person name="Allen A.E."/>
            <person name="Bidle K."/>
            <person name="Borodovsky M."/>
            <person name="Bowler C."/>
            <person name="Brownlee C."/>
            <person name="Cock J.M."/>
            <person name="Elias M."/>
            <person name="Gladyshev V.N."/>
            <person name="Groth M."/>
            <person name="Guda C."/>
            <person name="Hadaegh A."/>
            <person name="Iglesias-Rodriguez M.D."/>
            <person name="Jenkins J."/>
            <person name="Jones B.M."/>
            <person name="Lawson T."/>
            <person name="Leese F."/>
            <person name="Lindquist E."/>
            <person name="Lobanov A."/>
            <person name="Lomsadze A."/>
            <person name="Malik S.B."/>
            <person name="Marsh M.E."/>
            <person name="Mackinder L."/>
            <person name="Mock T."/>
            <person name="Mueller-Roeber B."/>
            <person name="Pagarete A."/>
            <person name="Parker M."/>
            <person name="Probert I."/>
            <person name="Quesneville H."/>
            <person name="Raines C."/>
            <person name="Rensing S.A."/>
            <person name="Riano-Pachon D.M."/>
            <person name="Richier S."/>
            <person name="Rokitta S."/>
            <person name="Shiraiwa Y."/>
            <person name="Soanes D.M."/>
            <person name="van der Giezen M."/>
            <person name="Wahlund T.M."/>
            <person name="Williams B."/>
            <person name="Wilson W."/>
            <person name="Wolfe G."/>
            <person name="Wurch L.L."/>
        </authorList>
    </citation>
    <scope>NUCLEOTIDE SEQUENCE</scope>
</reference>
<dbReference type="PaxDb" id="2903-EOD23246"/>
<proteinExistence type="predicted"/>